<sequence>MKMMKHFNRRWRRWSGDSAGSGAQRASSLPSHNRAEELQRCEEFPEDTPPSWPSSASSRTFFSQSSSS</sequence>
<dbReference type="EMBL" id="SRLO01000219">
    <property type="protein sequence ID" value="TNN66443.1"/>
    <property type="molecule type" value="Genomic_DNA"/>
</dbReference>
<dbReference type="AlphaFoldDB" id="A0A4Z2HNA2"/>
<feature type="region of interest" description="Disordered" evidence="1">
    <location>
        <begin position="1"/>
        <end position="68"/>
    </location>
</feature>
<proteinExistence type="predicted"/>
<keyword evidence="3" id="KW-1185">Reference proteome</keyword>
<feature type="compositionally biased region" description="Basic residues" evidence="1">
    <location>
        <begin position="1"/>
        <end position="13"/>
    </location>
</feature>
<evidence type="ECO:0000313" key="3">
    <source>
        <dbReference type="Proteomes" id="UP000314294"/>
    </source>
</evidence>
<protein>
    <submittedName>
        <fullName evidence="2">Uncharacterized protein</fullName>
    </submittedName>
</protein>
<organism evidence="2 3">
    <name type="scientific">Liparis tanakae</name>
    <name type="common">Tanaka's snailfish</name>
    <dbReference type="NCBI Taxonomy" id="230148"/>
    <lineage>
        <taxon>Eukaryota</taxon>
        <taxon>Metazoa</taxon>
        <taxon>Chordata</taxon>
        <taxon>Craniata</taxon>
        <taxon>Vertebrata</taxon>
        <taxon>Euteleostomi</taxon>
        <taxon>Actinopterygii</taxon>
        <taxon>Neopterygii</taxon>
        <taxon>Teleostei</taxon>
        <taxon>Neoteleostei</taxon>
        <taxon>Acanthomorphata</taxon>
        <taxon>Eupercaria</taxon>
        <taxon>Perciformes</taxon>
        <taxon>Cottioidei</taxon>
        <taxon>Cottales</taxon>
        <taxon>Liparidae</taxon>
        <taxon>Liparis</taxon>
    </lineage>
</organism>
<comment type="caution">
    <text evidence="2">The sequence shown here is derived from an EMBL/GenBank/DDBJ whole genome shotgun (WGS) entry which is preliminary data.</text>
</comment>
<evidence type="ECO:0000256" key="1">
    <source>
        <dbReference type="SAM" id="MobiDB-lite"/>
    </source>
</evidence>
<reference evidence="2 3" key="1">
    <citation type="submission" date="2019-03" db="EMBL/GenBank/DDBJ databases">
        <title>First draft genome of Liparis tanakae, snailfish: a comprehensive survey of snailfish specific genes.</title>
        <authorList>
            <person name="Kim W."/>
            <person name="Song I."/>
            <person name="Jeong J.-H."/>
            <person name="Kim D."/>
            <person name="Kim S."/>
            <person name="Ryu S."/>
            <person name="Song J.Y."/>
            <person name="Lee S.K."/>
        </authorList>
    </citation>
    <scope>NUCLEOTIDE SEQUENCE [LARGE SCALE GENOMIC DNA]</scope>
    <source>
        <tissue evidence="2">Muscle</tissue>
    </source>
</reference>
<accession>A0A4Z2HNA2</accession>
<name>A0A4Z2HNA2_9TELE</name>
<gene>
    <name evidence="2" type="ORF">EYF80_023351</name>
</gene>
<dbReference type="Proteomes" id="UP000314294">
    <property type="component" value="Unassembled WGS sequence"/>
</dbReference>
<feature type="compositionally biased region" description="Low complexity" evidence="1">
    <location>
        <begin position="53"/>
        <end position="68"/>
    </location>
</feature>
<feature type="compositionally biased region" description="Basic and acidic residues" evidence="1">
    <location>
        <begin position="33"/>
        <end position="43"/>
    </location>
</feature>
<evidence type="ECO:0000313" key="2">
    <source>
        <dbReference type="EMBL" id="TNN66443.1"/>
    </source>
</evidence>